<dbReference type="InterPro" id="IPR003718">
    <property type="entry name" value="OsmC/Ohr_fam"/>
</dbReference>
<dbReference type="InterPro" id="IPR036102">
    <property type="entry name" value="OsmC/Ohrsf"/>
</dbReference>
<dbReference type="Pfam" id="PF02566">
    <property type="entry name" value="OsmC"/>
    <property type="match status" value="1"/>
</dbReference>
<dbReference type="AlphaFoldDB" id="A0A833JG64"/>
<sequence length="176" mass="19368">MNKQYNIVHNQSSTRTNITSVVFFSLYRCKSFYQVFIKEIPMGLKITGKLVGVNSTEITHGPSGAIIKTTAPVDNGGDGSSFSPTDLCAASLGACASTVIGMYANRNNINLSSIEFHIEKEMSTSPRRISKLIVTFLLKTNCSDDDFRRLVGVGKTCPVRMSLSENTVIQEKYERV</sequence>
<gene>
    <name evidence="1" type="ORF">GCL57_04840</name>
</gene>
<keyword evidence="2" id="KW-1185">Reference proteome</keyword>
<dbReference type="Proteomes" id="UP000442694">
    <property type="component" value="Unassembled WGS sequence"/>
</dbReference>
<dbReference type="EMBL" id="WFLN01000005">
    <property type="protein sequence ID" value="KAB8031976.1"/>
    <property type="molecule type" value="Genomic_DNA"/>
</dbReference>
<accession>A0A833JG64</accession>
<protein>
    <submittedName>
        <fullName evidence="1">OsmC family peroxiredoxin</fullName>
    </submittedName>
</protein>
<organism evidence="1 2">
    <name type="scientific">Fluviispira multicolorata</name>
    <dbReference type="NCBI Taxonomy" id="2654512"/>
    <lineage>
        <taxon>Bacteria</taxon>
        <taxon>Pseudomonadati</taxon>
        <taxon>Bdellovibrionota</taxon>
        <taxon>Oligoflexia</taxon>
        <taxon>Silvanigrellales</taxon>
        <taxon>Silvanigrellaceae</taxon>
        <taxon>Fluviispira</taxon>
    </lineage>
</organism>
<dbReference type="PANTHER" id="PTHR39624">
    <property type="entry name" value="PROTEIN INVOLVED IN RIMO-MEDIATED BETA-METHYLTHIOLATION OF RIBOSOMAL PROTEIN S12 YCAO"/>
    <property type="match status" value="1"/>
</dbReference>
<reference evidence="1 2" key="1">
    <citation type="submission" date="2019-10" db="EMBL/GenBank/DDBJ databases">
        <title>New genus of Silvanigrellaceae.</title>
        <authorList>
            <person name="Pitt A."/>
            <person name="Hahn M.W."/>
        </authorList>
    </citation>
    <scope>NUCLEOTIDE SEQUENCE [LARGE SCALE GENOMIC DNA]</scope>
    <source>
        <strain evidence="1 2">33A1-SZDP</strain>
    </source>
</reference>
<evidence type="ECO:0000313" key="1">
    <source>
        <dbReference type="EMBL" id="KAB8031976.1"/>
    </source>
</evidence>
<evidence type="ECO:0000313" key="2">
    <source>
        <dbReference type="Proteomes" id="UP000442694"/>
    </source>
</evidence>
<name>A0A833JG64_9BACT</name>
<proteinExistence type="predicted"/>
<dbReference type="InterPro" id="IPR015946">
    <property type="entry name" value="KH_dom-like_a/b"/>
</dbReference>
<dbReference type="PANTHER" id="PTHR39624:SF2">
    <property type="entry name" value="OSMC-LIKE PROTEIN"/>
    <property type="match status" value="1"/>
</dbReference>
<dbReference type="SUPFAM" id="SSF82784">
    <property type="entry name" value="OsmC-like"/>
    <property type="match status" value="1"/>
</dbReference>
<comment type="caution">
    <text evidence="1">The sequence shown here is derived from an EMBL/GenBank/DDBJ whole genome shotgun (WGS) entry which is preliminary data.</text>
</comment>
<dbReference type="Gene3D" id="3.30.300.20">
    <property type="match status" value="1"/>
</dbReference>